<dbReference type="HOGENOM" id="CLU_549684_0_0_7"/>
<dbReference type="eggNOG" id="COG0457">
    <property type="taxonomic scope" value="Bacteria"/>
</dbReference>
<dbReference type="InterPro" id="IPR051012">
    <property type="entry name" value="CellSynth/LPSAsmb/PSIAsmb"/>
</dbReference>
<feature type="repeat" description="TPR" evidence="3">
    <location>
        <begin position="305"/>
        <end position="338"/>
    </location>
</feature>
<dbReference type="PROSITE" id="PS50005">
    <property type="entry name" value="TPR"/>
    <property type="match status" value="1"/>
</dbReference>
<dbReference type="Pfam" id="PF14559">
    <property type="entry name" value="TPR_19"/>
    <property type="match status" value="1"/>
</dbReference>
<evidence type="ECO:0000256" key="3">
    <source>
        <dbReference type="PROSITE-ProRule" id="PRU00339"/>
    </source>
</evidence>
<dbReference type="Proteomes" id="UP000014803">
    <property type="component" value="Chromosome"/>
</dbReference>
<evidence type="ECO:0000313" key="5">
    <source>
        <dbReference type="Proteomes" id="UP000014803"/>
    </source>
</evidence>
<dbReference type="InterPro" id="IPR019734">
    <property type="entry name" value="TPR_rpt"/>
</dbReference>
<reference evidence="4 5" key="1">
    <citation type="journal article" date="2013" name="Sci. Rep.">
        <title>Extraordinary expansion of a Sorangium cellulosum genome from an alkaline milieu.</title>
        <authorList>
            <person name="Han K."/>
            <person name="Li Z.F."/>
            <person name="Peng R."/>
            <person name="Zhu L.P."/>
            <person name="Zhou T."/>
            <person name="Wang L.G."/>
            <person name="Li S.G."/>
            <person name="Zhang X.B."/>
            <person name="Hu W."/>
            <person name="Wu Z.H."/>
            <person name="Qin N."/>
            <person name="Li Y.Z."/>
        </authorList>
    </citation>
    <scope>NUCLEOTIDE SEQUENCE [LARGE SCALE GENOMIC DNA]</scope>
    <source>
        <strain evidence="4 5">So0157-2</strain>
    </source>
</reference>
<dbReference type="Gene3D" id="1.25.40.10">
    <property type="entry name" value="Tetratricopeptide repeat domain"/>
    <property type="match status" value="3"/>
</dbReference>
<organism evidence="4 5">
    <name type="scientific">Sorangium cellulosum So0157-2</name>
    <dbReference type="NCBI Taxonomy" id="1254432"/>
    <lineage>
        <taxon>Bacteria</taxon>
        <taxon>Pseudomonadati</taxon>
        <taxon>Myxococcota</taxon>
        <taxon>Polyangia</taxon>
        <taxon>Polyangiales</taxon>
        <taxon>Polyangiaceae</taxon>
        <taxon>Sorangium</taxon>
    </lineage>
</organism>
<name>S4XVA3_SORCE</name>
<dbReference type="PANTHER" id="PTHR45586:SF1">
    <property type="entry name" value="LIPOPOLYSACCHARIDE ASSEMBLY PROTEIN B"/>
    <property type="match status" value="1"/>
</dbReference>
<protein>
    <submittedName>
        <fullName evidence="4">Uncharacterized protein</fullName>
    </submittedName>
</protein>
<dbReference type="KEGG" id="scu:SCE1572_18335"/>
<dbReference type="InterPro" id="IPR011990">
    <property type="entry name" value="TPR-like_helical_dom_sf"/>
</dbReference>
<dbReference type="OrthoDB" id="5483857at2"/>
<evidence type="ECO:0000256" key="1">
    <source>
        <dbReference type="ARBA" id="ARBA00022737"/>
    </source>
</evidence>
<dbReference type="EMBL" id="CP003969">
    <property type="protein sequence ID" value="AGP36276.1"/>
    <property type="molecule type" value="Genomic_DNA"/>
</dbReference>
<evidence type="ECO:0000256" key="2">
    <source>
        <dbReference type="ARBA" id="ARBA00022803"/>
    </source>
</evidence>
<keyword evidence="2 3" id="KW-0802">TPR repeat</keyword>
<evidence type="ECO:0000313" key="4">
    <source>
        <dbReference type="EMBL" id="AGP36276.1"/>
    </source>
</evidence>
<keyword evidence="1" id="KW-0677">Repeat</keyword>
<dbReference type="Pfam" id="PF13432">
    <property type="entry name" value="TPR_16"/>
    <property type="match status" value="2"/>
</dbReference>
<dbReference type="PATRIC" id="fig|1254432.3.peg.4148"/>
<dbReference type="SUPFAM" id="SSF48452">
    <property type="entry name" value="TPR-like"/>
    <property type="match status" value="2"/>
</dbReference>
<dbReference type="STRING" id="1254432.SCE1572_18335"/>
<proteinExistence type="predicted"/>
<sequence>MSEQSDWVLIGLDENTARRQGLPARMPVPRGEFEGLADKGLSIDAARKWIKDFLTNSEAGKSGVWRKQNSALVSQLEAFLDKAPVWERAQKAFGERDYEKAISALKRIVTMDPDDHAARLNLASAQANMGDHPAALKSFQAIRKTFQGDADYHVAVGQVHLAMQKKDAALDEMVLALEAKPDCQPALDAMVQLGVLVPIYENPRDAATLVYVRSDAVLDYLTGQWDAAPRDSAFYLEQLAYHERELRHDIALAAADRSVAVAGEGEGDRVERAHLARIAALRALGRTDEALAAADAFVKTAPSSSGAWVELAKCLSQAGRGEEAPAAIERALESDPGDLAALSLRFWPSDPADILKVNEAIPALAAFAAAHPDSAGARRSLARAELVAGRIDDALAGFAAAVALAPGDDDLRAEYWSELGKQQRYEEIIADAAKLSDLSKRDWKLRWNEAEAYAALGKNIEARAAFSAINFDESLHVDVRRRAKRAVKTMDETPPVAT</sequence>
<dbReference type="AlphaFoldDB" id="S4XVA3"/>
<dbReference type="eggNOG" id="COG5010">
    <property type="taxonomic scope" value="Bacteria"/>
</dbReference>
<dbReference type="SMART" id="SM00028">
    <property type="entry name" value="TPR"/>
    <property type="match status" value="6"/>
</dbReference>
<dbReference type="PANTHER" id="PTHR45586">
    <property type="entry name" value="TPR REPEAT-CONTAINING PROTEIN PA4667"/>
    <property type="match status" value="1"/>
</dbReference>
<gene>
    <name evidence="4" type="ORF">SCE1572_18335</name>
</gene>
<dbReference type="RefSeq" id="WP_020735608.1">
    <property type="nucleotide sequence ID" value="NC_021658.1"/>
</dbReference>
<accession>S4XVA3</accession>